<name>A0AAE0I316_9PEZI</name>
<sequence>MAAKSFHLPRLSFSRGGDAPILPFHNSSSPPIHRKTSEYDMSDLSPRPEESLLSPSPPRNHKAYTPGRRSSSPPSAPYSDNASSTAGSASKSKPRVLFAGPPPPIATSRMLYRDEEGESGHHHHQPRTSRALNASSFARNINSVLFDRGSPTRTRDQRQDYEPDAIWRNLQHREHALQKELQRLLDAQSAGLAAHLDPNAAANTPPAPSSTGSSSSRAHSIASFSDAGSSTPTGTLHTTSTSTRRSQFGLGQPTRATARGEIIPVRQPRQKPLGLRAARTALARNISLLADLKAEEDASLASALSVRKKALAQLRKLAARREEIADKMQVLESDEEDELARELRLLGEEREGVVAEMAELEERLVGLRNRRRWLDGRLEDVRNSREAGLSGYKGALKEVEGRVQGILRRPPVKPLDIEAIAGPAGGGVSASASASGGSEVGREVEQSPGGAEFLRMRPERRTVDMAREWWEGEVAILERRKEEVDAERVALEEGVEVWKSAVKLVSDFEAGLRKEMSGETGDDGGGKGKVPVVTPTPEQAMNAQLDKMVVVMAGLDELLHIAEDKGWNLLICAIGAELEAFKEAGSMLRDTLRAAGLGDHEDGSDDDDKETTIGLSARLAASMRGSAFKSLDQPGADLRDERTRGSVANLRSSVFKSHGDRRNSNNDLVNLRDDDAHDSDNEVPADLLGAVPPPEELRSPVLSRDDSLGSENEVPPEFLAEHHGDDVE</sequence>
<feature type="region of interest" description="Disordered" evidence="2">
    <location>
        <begin position="115"/>
        <end position="134"/>
    </location>
</feature>
<feature type="compositionally biased region" description="Basic and acidic residues" evidence="2">
    <location>
        <begin position="719"/>
        <end position="728"/>
    </location>
</feature>
<keyword evidence="1" id="KW-0175">Coiled coil</keyword>
<feature type="coiled-coil region" evidence="1">
    <location>
        <begin position="307"/>
        <end position="370"/>
    </location>
</feature>
<evidence type="ECO:0000313" key="4">
    <source>
        <dbReference type="Proteomes" id="UP001286456"/>
    </source>
</evidence>
<proteinExistence type="predicted"/>
<feature type="compositionally biased region" description="Low complexity" evidence="2">
    <location>
        <begin position="198"/>
        <end position="246"/>
    </location>
</feature>
<accession>A0AAE0I316</accession>
<feature type="compositionally biased region" description="Basic and acidic residues" evidence="2">
    <location>
        <begin position="695"/>
        <end position="707"/>
    </location>
</feature>
<evidence type="ECO:0000256" key="1">
    <source>
        <dbReference type="SAM" id="Coils"/>
    </source>
</evidence>
<evidence type="ECO:0008006" key="5">
    <source>
        <dbReference type="Google" id="ProtNLM"/>
    </source>
</evidence>
<reference evidence="3" key="2">
    <citation type="submission" date="2023-06" db="EMBL/GenBank/DDBJ databases">
        <authorList>
            <consortium name="Lawrence Berkeley National Laboratory"/>
            <person name="Haridas S."/>
            <person name="Hensen N."/>
            <person name="Bonometti L."/>
            <person name="Westerberg I."/>
            <person name="Brannstrom I.O."/>
            <person name="Guillou S."/>
            <person name="Cros-Aarteil S."/>
            <person name="Calhoun S."/>
            <person name="Kuo A."/>
            <person name="Mondo S."/>
            <person name="Pangilinan J."/>
            <person name="Riley R."/>
            <person name="Labutti K."/>
            <person name="Andreopoulos B."/>
            <person name="Lipzen A."/>
            <person name="Chen C."/>
            <person name="Yanf M."/>
            <person name="Daum C."/>
            <person name="Ng V."/>
            <person name="Clum A."/>
            <person name="Steindorff A."/>
            <person name="Ohm R."/>
            <person name="Martin F."/>
            <person name="Silar P."/>
            <person name="Natvig D."/>
            <person name="Lalanne C."/>
            <person name="Gautier V."/>
            <person name="Ament-Velasquez S.L."/>
            <person name="Kruys A."/>
            <person name="Hutchinson M.I."/>
            <person name="Powell A.J."/>
            <person name="Barry K."/>
            <person name="Miller A.N."/>
            <person name="Grigoriev I.V."/>
            <person name="Debuchy R."/>
            <person name="Gladieux P."/>
            <person name="Thoren M.H."/>
            <person name="Johannesson H."/>
        </authorList>
    </citation>
    <scope>NUCLEOTIDE SEQUENCE</scope>
    <source>
        <strain evidence="3">SMH4131-1</strain>
    </source>
</reference>
<feature type="compositionally biased region" description="Low complexity" evidence="2">
    <location>
        <begin position="70"/>
        <end position="91"/>
    </location>
</feature>
<comment type="caution">
    <text evidence="3">The sequence shown here is derived from an EMBL/GenBank/DDBJ whole genome shotgun (WGS) entry which is preliminary data.</text>
</comment>
<dbReference type="AlphaFoldDB" id="A0AAE0I316"/>
<dbReference type="EMBL" id="JAUEPO010000007">
    <property type="protein sequence ID" value="KAK3317679.1"/>
    <property type="molecule type" value="Genomic_DNA"/>
</dbReference>
<feature type="region of interest" description="Disordered" evidence="2">
    <location>
        <begin position="197"/>
        <end position="271"/>
    </location>
</feature>
<reference evidence="3" key="1">
    <citation type="journal article" date="2023" name="Mol. Phylogenet. Evol.">
        <title>Genome-scale phylogeny and comparative genomics of the fungal order Sordariales.</title>
        <authorList>
            <person name="Hensen N."/>
            <person name="Bonometti L."/>
            <person name="Westerberg I."/>
            <person name="Brannstrom I.O."/>
            <person name="Guillou S."/>
            <person name="Cros-Aarteil S."/>
            <person name="Calhoun S."/>
            <person name="Haridas S."/>
            <person name="Kuo A."/>
            <person name="Mondo S."/>
            <person name="Pangilinan J."/>
            <person name="Riley R."/>
            <person name="LaButti K."/>
            <person name="Andreopoulos B."/>
            <person name="Lipzen A."/>
            <person name="Chen C."/>
            <person name="Yan M."/>
            <person name="Daum C."/>
            <person name="Ng V."/>
            <person name="Clum A."/>
            <person name="Steindorff A."/>
            <person name="Ohm R.A."/>
            <person name="Martin F."/>
            <person name="Silar P."/>
            <person name="Natvig D.O."/>
            <person name="Lalanne C."/>
            <person name="Gautier V."/>
            <person name="Ament-Velasquez S.L."/>
            <person name="Kruys A."/>
            <person name="Hutchinson M.I."/>
            <person name="Powell A.J."/>
            <person name="Barry K."/>
            <person name="Miller A.N."/>
            <person name="Grigoriev I.V."/>
            <person name="Debuchy R."/>
            <person name="Gladieux P."/>
            <person name="Hiltunen Thoren M."/>
            <person name="Johannesson H."/>
        </authorList>
    </citation>
    <scope>NUCLEOTIDE SEQUENCE</scope>
    <source>
        <strain evidence="3">SMH4131-1</strain>
    </source>
</reference>
<dbReference type="Proteomes" id="UP001286456">
    <property type="component" value="Unassembled WGS sequence"/>
</dbReference>
<feature type="region of interest" description="Disordered" evidence="2">
    <location>
        <begin position="424"/>
        <end position="453"/>
    </location>
</feature>
<gene>
    <name evidence="3" type="ORF">B0T19DRAFT_295863</name>
</gene>
<protein>
    <recommendedName>
        <fullName evidence="5">Autophagy-related protein 28</fullName>
    </recommendedName>
</protein>
<evidence type="ECO:0000256" key="2">
    <source>
        <dbReference type="SAM" id="MobiDB-lite"/>
    </source>
</evidence>
<feature type="compositionally biased region" description="Basic and acidic residues" evidence="2">
    <location>
        <begin position="657"/>
        <end position="680"/>
    </location>
</feature>
<evidence type="ECO:0000313" key="3">
    <source>
        <dbReference type="EMBL" id="KAK3317679.1"/>
    </source>
</evidence>
<feature type="region of interest" description="Disordered" evidence="2">
    <location>
        <begin position="649"/>
        <end position="728"/>
    </location>
</feature>
<keyword evidence="4" id="KW-1185">Reference proteome</keyword>
<feature type="region of interest" description="Disordered" evidence="2">
    <location>
        <begin position="1"/>
        <end position="108"/>
    </location>
</feature>
<organism evidence="3 4">
    <name type="scientific">Cercophora scortea</name>
    <dbReference type="NCBI Taxonomy" id="314031"/>
    <lineage>
        <taxon>Eukaryota</taxon>
        <taxon>Fungi</taxon>
        <taxon>Dikarya</taxon>
        <taxon>Ascomycota</taxon>
        <taxon>Pezizomycotina</taxon>
        <taxon>Sordariomycetes</taxon>
        <taxon>Sordariomycetidae</taxon>
        <taxon>Sordariales</taxon>
        <taxon>Lasiosphaeriaceae</taxon>
        <taxon>Cercophora</taxon>
    </lineage>
</organism>